<feature type="domain" description="Nucleoside diphosphate kinase-like" evidence="10">
    <location>
        <begin position="29"/>
        <end position="166"/>
    </location>
</feature>
<keyword evidence="3 9" id="KW-0808">Transferase</keyword>
<comment type="catalytic activity">
    <reaction evidence="9">
        <text>a 2'-deoxyribonucleoside 5'-diphosphate + ATP = a 2'-deoxyribonucleoside 5'-triphosphate + ADP</text>
        <dbReference type="Rhea" id="RHEA:44640"/>
        <dbReference type="ChEBI" id="CHEBI:30616"/>
        <dbReference type="ChEBI" id="CHEBI:61560"/>
        <dbReference type="ChEBI" id="CHEBI:73316"/>
        <dbReference type="ChEBI" id="CHEBI:456216"/>
        <dbReference type="EC" id="2.7.4.6"/>
    </reaction>
</comment>
<evidence type="ECO:0000256" key="2">
    <source>
        <dbReference type="ARBA" id="ARBA00008142"/>
    </source>
</evidence>
<dbReference type="SUPFAM" id="SSF54919">
    <property type="entry name" value="Nucleoside diphosphate kinase, NDK"/>
    <property type="match status" value="1"/>
</dbReference>
<proteinExistence type="inferred from homology"/>
<organism evidence="11">
    <name type="scientific">Notodromas monacha</name>
    <dbReference type="NCBI Taxonomy" id="399045"/>
    <lineage>
        <taxon>Eukaryota</taxon>
        <taxon>Metazoa</taxon>
        <taxon>Ecdysozoa</taxon>
        <taxon>Arthropoda</taxon>
        <taxon>Crustacea</taxon>
        <taxon>Oligostraca</taxon>
        <taxon>Ostracoda</taxon>
        <taxon>Podocopa</taxon>
        <taxon>Podocopida</taxon>
        <taxon>Cypridocopina</taxon>
        <taxon>Cypridoidea</taxon>
        <taxon>Cyprididae</taxon>
        <taxon>Notodromas</taxon>
    </lineage>
</organism>
<evidence type="ECO:0000256" key="8">
    <source>
        <dbReference type="RuleBase" id="RU004011"/>
    </source>
</evidence>
<evidence type="ECO:0000313" key="11">
    <source>
        <dbReference type="EMBL" id="CAD7280139.1"/>
    </source>
</evidence>
<evidence type="ECO:0000256" key="6">
    <source>
        <dbReference type="ARBA" id="ARBA00022840"/>
    </source>
</evidence>
<keyword evidence="12" id="KW-1185">Reference proteome</keyword>
<protein>
    <recommendedName>
        <fullName evidence="9">Nucleoside diphosphate kinase</fullName>
        <ecNumber evidence="9">2.7.4.6</ecNumber>
    </recommendedName>
</protein>
<reference evidence="11" key="1">
    <citation type="submission" date="2020-11" db="EMBL/GenBank/DDBJ databases">
        <authorList>
            <person name="Tran Van P."/>
        </authorList>
    </citation>
    <scope>NUCLEOTIDE SEQUENCE</scope>
</reference>
<dbReference type="InterPro" id="IPR036850">
    <property type="entry name" value="NDK-like_dom_sf"/>
</dbReference>
<dbReference type="GO" id="GO:0005524">
    <property type="term" value="F:ATP binding"/>
    <property type="evidence" value="ECO:0007669"/>
    <property type="project" value="UniProtKB-KW"/>
</dbReference>
<dbReference type="Gene3D" id="3.30.70.141">
    <property type="entry name" value="Nucleoside diphosphate kinase-like domain"/>
    <property type="match status" value="1"/>
</dbReference>
<accession>A0A7R9GF01</accession>
<dbReference type="Proteomes" id="UP000678499">
    <property type="component" value="Unassembled WGS sequence"/>
</dbReference>
<dbReference type="AlphaFoldDB" id="A0A7R9GF01"/>
<dbReference type="NCBIfam" id="NF001908">
    <property type="entry name" value="PRK00668.1"/>
    <property type="match status" value="1"/>
</dbReference>
<feature type="binding site" evidence="7">
    <location>
        <position position="113"/>
    </location>
    <ligand>
        <name>ATP</name>
        <dbReference type="ChEBI" id="CHEBI:30616"/>
    </ligand>
</feature>
<feature type="binding site" evidence="7">
    <location>
        <position position="140"/>
    </location>
    <ligand>
        <name>ATP</name>
        <dbReference type="ChEBI" id="CHEBI:30616"/>
    </ligand>
</feature>
<dbReference type="InterPro" id="IPR034907">
    <property type="entry name" value="NDK-like_dom"/>
</dbReference>
<dbReference type="EMBL" id="CAJPEX010001964">
    <property type="protein sequence ID" value="CAG0920291.1"/>
    <property type="molecule type" value="Genomic_DNA"/>
</dbReference>
<evidence type="ECO:0000256" key="7">
    <source>
        <dbReference type="PROSITE-ProRule" id="PRU00706"/>
    </source>
</evidence>
<dbReference type="InterPro" id="IPR001564">
    <property type="entry name" value="Nucleoside_diP_kinase"/>
</dbReference>
<dbReference type="FunFam" id="3.30.70.141:FF:000002">
    <property type="entry name" value="Nucleoside diphosphate kinase"/>
    <property type="match status" value="1"/>
</dbReference>
<feature type="binding site" evidence="7">
    <location>
        <position position="37"/>
    </location>
    <ligand>
        <name>ATP</name>
        <dbReference type="ChEBI" id="CHEBI:30616"/>
    </ligand>
</feature>
<comment type="similarity">
    <text evidence="2 7 8">Belongs to the NDK family.</text>
</comment>
<evidence type="ECO:0000313" key="12">
    <source>
        <dbReference type="Proteomes" id="UP000678499"/>
    </source>
</evidence>
<dbReference type="GO" id="GO:0006228">
    <property type="term" value="P:UTP biosynthetic process"/>
    <property type="evidence" value="ECO:0007669"/>
    <property type="project" value="InterPro"/>
</dbReference>
<dbReference type="PROSITE" id="PS00469">
    <property type="entry name" value="NDPK"/>
    <property type="match status" value="1"/>
</dbReference>
<dbReference type="GO" id="GO:0006241">
    <property type="term" value="P:CTP biosynthetic process"/>
    <property type="evidence" value="ECO:0007669"/>
    <property type="project" value="InterPro"/>
</dbReference>
<gene>
    <name evidence="11" type="ORF">NMOB1V02_LOCUS7802</name>
</gene>
<dbReference type="HAMAP" id="MF_00451">
    <property type="entry name" value="NDP_kinase"/>
    <property type="match status" value="1"/>
</dbReference>
<sequence>MKQLFFIFTRNSPKKPATRNKMTFEGTPRERTFICVKPDSVQRGLIGDIIKRFEQKGFKLVAMKMMQASEELLKAHYEEHAAKPFFPPLVKYMGSGPLVPMVWEGQGVVKMGRMILGETNPLDDQPGTIRGDYSIRMAKNVAHGSDAVESAKREISLWFTDSELNSWSRCDDKWIYE</sequence>
<evidence type="ECO:0000259" key="10">
    <source>
        <dbReference type="SMART" id="SM00562"/>
    </source>
</evidence>
<evidence type="ECO:0000256" key="4">
    <source>
        <dbReference type="ARBA" id="ARBA00022741"/>
    </source>
</evidence>
<evidence type="ECO:0000256" key="3">
    <source>
        <dbReference type="ARBA" id="ARBA00022679"/>
    </source>
</evidence>
<dbReference type="InterPro" id="IPR023005">
    <property type="entry name" value="Nucleoside_diP_kinase_AS"/>
</dbReference>
<keyword evidence="4 9" id="KW-0547">Nucleotide-binding</keyword>
<dbReference type="Pfam" id="PF00334">
    <property type="entry name" value="NDK"/>
    <property type="match status" value="1"/>
</dbReference>
<dbReference type="CDD" id="cd04413">
    <property type="entry name" value="NDPk_I"/>
    <property type="match status" value="1"/>
</dbReference>
<comment type="cofactor">
    <cofactor evidence="1">
        <name>Mg(2+)</name>
        <dbReference type="ChEBI" id="CHEBI:18420"/>
    </cofactor>
</comment>
<keyword evidence="6 9" id="KW-0067">ATP-binding</keyword>
<name>A0A7R9GF01_9CRUS</name>
<dbReference type="GO" id="GO:0004550">
    <property type="term" value="F:nucleoside diphosphate kinase activity"/>
    <property type="evidence" value="ECO:0007669"/>
    <property type="project" value="UniProtKB-EC"/>
</dbReference>
<dbReference type="PRINTS" id="PR01243">
    <property type="entry name" value="NUCDPKINASE"/>
</dbReference>
<dbReference type="OrthoDB" id="2162449at2759"/>
<feature type="binding site" evidence="7">
    <location>
        <position position="130"/>
    </location>
    <ligand>
        <name>ATP</name>
        <dbReference type="ChEBI" id="CHEBI:30616"/>
    </ligand>
</feature>
<feature type="binding site" evidence="7">
    <location>
        <position position="119"/>
    </location>
    <ligand>
        <name>ATP</name>
        <dbReference type="ChEBI" id="CHEBI:30616"/>
    </ligand>
</feature>
<dbReference type="EMBL" id="OA884001">
    <property type="protein sequence ID" value="CAD7280139.1"/>
    <property type="molecule type" value="Genomic_DNA"/>
</dbReference>
<feature type="active site" description="Pros-phosphohistidine intermediate" evidence="7">
    <location>
        <position position="143"/>
    </location>
</feature>
<feature type="binding site" evidence="7">
    <location>
        <position position="85"/>
    </location>
    <ligand>
        <name>ATP</name>
        <dbReference type="ChEBI" id="CHEBI:30616"/>
    </ligand>
</feature>
<evidence type="ECO:0000256" key="9">
    <source>
        <dbReference type="RuleBase" id="RU004013"/>
    </source>
</evidence>
<evidence type="ECO:0000256" key="1">
    <source>
        <dbReference type="ARBA" id="ARBA00001946"/>
    </source>
</evidence>
<dbReference type="PANTHER" id="PTHR11349">
    <property type="entry name" value="NUCLEOSIDE DIPHOSPHATE KINASE"/>
    <property type="match status" value="1"/>
</dbReference>
<evidence type="ECO:0000256" key="5">
    <source>
        <dbReference type="ARBA" id="ARBA00022777"/>
    </source>
</evidence>
<dbReference type="SMART" id="SM00562">
    <property type="entry name" value="NDK"/>
    <property type="match status" value="1"/>
</dbReference>
<dbReference type="PROSITE" id="PS51374">
    <property type="entry name" value="NDPK_LIKE"/>
    <property type="match status" value="1"/>
</dbReference>
<keyword evidence="5 9" id="KW-0418">Kinase</keyword>
<dbReference type="EC" id="2.7.4.6" evidence="9"/>
<dbReference type="GO" id="GO:0006183">
    <property type="term" value="P:GTP biosynthetic process"/>
    <property type="evidence" value="ECO:0007669"/>
    <property type="project" value="InterPro"/>
</dbReference>